<sequence>MSVVIITTEKIHIRHRSRALPTVIVEGGIYHEDIERYYIIPYKLATTASSLNAGLLSIGYVKAGVLNSEYVFKSYRLDATRYQGSRAQCGRSNSPVYRPSSTRGRKLFPRFAGYNSLCTSFPGPSPHGHLNLARETQNDSLGGMGMEVWNLVSCRRREEWKRRSRDYVSSSWREEGWQSPLRIAVIQYVTSSPPGCTTLCGEMMTVKKDDSQEPFDTNPYALKENLFIDDCKV</sequence>
<evidence type="ECO:0000313" key="2">
    <source>
        <dbReference type="Proteomes" id="UP000218334"/>
    </source>
</evidence>
<keyword evidence="2" id="KW-1185">Reference proteome</keyword>
<dbReference type="Proteomes" id="UP000218334">
    <property type="component" value="Unassembled WGS sequence"/>
</dbReference>
<dbReference type="AlphaFoldDB" id="A0A2H3BZ50"/>
<evidence type="ECO:0000313" key="1">
    <source>
        <dbReference type="EMBL" id="PBK68316.1"/>
    </source>
</evidence>
<proteinExistence type="predicted"/>
<protein>
    <submittedName>
        <fullName evidence="1">Uncharacterized protein</fullName>
    </submittedName>
</protein>
<name>A0A2H3BZ50_9AGAR</name>
<gene>
    <name evidence="1" type="ORF">ARMSODRAFT_1004971</name>
</gene>
<dbReference type="EMBL" id="KZ293433">
    <property type="protein sequence ID" value="PBK68316.1"/>
    <property type="molecule type" value="Genomic_DNA"/>
</dbReference>
<reference evidence="2" key="1">
    <citation type="journal article" date="2017" name="Nat. Ecol. Evol.">
        <title>Genome expansion and lineage-specific genetic innovations in the forest pathogenic fungi Armillaria.</title>
        <authorList>
            <person name="Sipos G."/>
            <person name="Prasanna A.N."/>
            <person name="Walter M.C."/>
            <person name="O'Connor E."/>
            <person name="Balint B."/>
            <person name="Krizsan K."/>
            <person name="Kiss B."/>
            <person name="Hess J."/>
            <person name="Varga T."/>
            <person name="Slot J."/>
            <person name="Riley R."/>
            <person name="Boka B."/>
            <person name="Rigling D."/>
            <person name="Barry K."/>
            <person name="Lee J."/>
            <person name="Mihaltcheva S."/>
            <person name="LaButti K."/>
            <person name="Lipzen A."/>
            <person name="Waldron R."/>
            <person name="Moloney N.M."/>
            <person name="Sperisen C."/>
            <person name="Kredics L."/>
            <person name="Vagvoelgyi C."/>
            <person name="Patrignani A."/>
            <person name="Fitzpatrick D."/>
            <person name="Nagy I."/>
            <person name="Doyle S."/>
            <person name="Anderson J.B."/>
            <person name="Grigoriev I.V."/>
            <person name="Gueldener U."/>
            <person name="Muensterkoetter M."/>
            <person name="Nagy L.G."/>
        </authorList>
    </citation>
    <scope>NUCLEOTIDE SEQUENCE [LARGE SCALE GENOMIC DNA]</scope>
    <source>
        <strain evidence="2">28-4</strain>
    </source>
</reference>
<accession>A0A2H3BZ50</accession>
<organism evidence="1 2">
    <name type="scientific">Armillaria solidipes</name>
    <dbReference type="NCBI Taxonomy" id="1076256"/>
    <lineage>
        <taxon>Eukaryota</taxon>
        <taxon>Fungi</taxon>
        <taxon>Dikarya</taxon>
        <taxon>Basidiomycota</taxon>
        <taxon>Agaricomycotina</taxon>
        <taxon>Agaricomycetes</taxon>
        <taxon>Agaricomycetidae</taxon>
        <taxon>Agaricales</taxon>
        <taxon>Marasmiineae</taxon>
        <taxon>Physalacriaceae</taxon>
        <taxon>Armillaria</taxon>
    </lineage>
</organism>